<dbReference type="PANTHER" id="PTHR43433">
    <property type="entry name" value="HYDROLASE, ALPHA/BETA FOLD FAMILY PROTEIN"/>
    <property type="match status" value="1"/>
</dbReference>
<name>A0A1I4ICI9_9EURY</name>
<accession>A0A1I4ICI9</accession>
<dbReference type="EMBL" id="FOTC01000007">
    <property type="protein sequence ID" value="SFL51466.1"/>
    <property type="molecule type" value="Genomic_DNA"/>
</dbReference>
<sequence length="270" mass="29617">MAHAAYATNDGVSLCYEREGPHDAETVVFVEGLAYGRWMWRWQRDPLSEMYDTIVVDNRGTGDSDAPPGPYSVETMAADLDAVLEHAGVESAHVVGASMGGMIALQYALDYDRAESLALFCTSLGGEEAVPTPPETQAQMFDVPEELDEREAIRYKMAPAMTEEFAASNDDLLAQIVDWRLDSDADEDARTAQATAVATFDVSDRLTELTLPTLVLHGTADRVLPIENGERLAARLPNTTFERVDGGSHLFFVERADSVTARLREFLDGH</sequence>
<feature type="domain" description="AB hydrolase-1" evidence="1">
    <location>
        <begin position="26"/>
        <end position="255"/>
    </location>
</feature>
<gene>
    <name evidence="2" type="ORF">SAMN04487950_4089</name>
</gene>
<dbReference type="PRINTS" id="PR00111">
    <property type="entry name" value="ABHYDROLASE"/>
</dbReference>
<dbReference type="Pfam" id="PF00561">
    <property type="entry name" value="Abhydrolase_1"/>
    <property type="match status" value="1"/>
</dbReference>
<proteinExistence type="predicted"/>
<dbReference type="InterPro" id="IPR000073">
    <property type="entry name" value="AB_hydrolase_1"/>
</dbReference>
<keyword evidence="3" id="KW-1185">Reference proteome</keyword>
<dbReference type="RefSeq" id="WP_089871928.1">
    <property type="nucleotide sequence ID" value="NZ_FOTC01000007.1"/>
</dbReference>
<dbReference type="Gene3D" id="3.40.50.1820">
    <property type="entry name" value="alpha/beta hydrolase"/>
    <property type="match status" value="1"/>
</dbReference>
<dbReference type="InterPro" id="IPR029058">
    <property type="entry name" value="AB_hydrolase_fold"/>
</dbReference>
<evidence type="ECO:0000313" key="2">
    <source>
        <dbReference type="EMBL" id="SFL51466.1"/>
    </source>
</evidence>
<dbReference type="SUPFAM" id="SSF53474">
    <property type="entry name" value="alpha/beta-Hydrolases"/>
    <property type="match status" value="1"/>
</dbReference>
<evidence type="ECO:0000313" key="3">
    <source>
        <dbReference type="Proteomes" id="UP000199607"/>
    </source>
</evidence>
<reference evidence="3" key="1">
    <citation type="submission" date="2016-10" db="EMBL/GenBank/DDBJ databases">
        <authorList>
            <person name="Varghese N."/>
            <person name="Submissions S."/>
        </authorList>
    </citation>
    <scope>NUCLEOTIDE SEQUENCE [LARGE SCALE GENOMIC DNA]</scope>
    <source>
        <strain evidence="3">CGMCC 1.7738</strain>
    </source>
</reference>
<organism evidence="2 3">
    <name type="scientific">Halogranum rubrum</name>
    <dbReference type="NCBI Taxonomy" id="553466"/>
    <lineage>
        <taxon>Archaea</taxon>
        <taxon>Methanobacteriati</taxon>
        <taxon>Methanobacteriota</taxon>
        <taxon>Stenosarchaea group</taxon>
        <taxon>Halobacteria</taxon>
        <taxon>Halobacteriales</taxon>
        <taxon>Haloferacaceae</taxon>
    </lineage>
</organism>
<dbReference type="Proteomes" id="UP000199607">
    <property type="component" value="Unassembled WGS sequence"/>
</dbReference>
<evidence type="ECO:0000259" key="1">
    <source>
        <dbReference type="Pfam" id="PF00561"/>
    </source>
</evidence>
<dbReference type="AlphaFoldDB" id="A0A1I4ICI9"/>
<dbReference type="STRING" id="553466.SAMN04487950_4089"/>
<protein>
    <submittedName>
        <fullName evidence="2">Pimeloyl-ACP methyl ester carboxylesterase</fullName>
    </submittedName>
</protein>
<dbReference type="PANTHER" id="PTHR43433:SF10">
    <property type="entry name" value="AB HYDROLASE-1 DOMAIN-CONTAINING PROTEIN"/>
    <property type="match status" value="1"/>
</dbReference>
<dbReference type="InterPro" id="IPR050471">
    <property type="entry name" value="AB_hydrolase"/>
</dbReference>